<gene>
    <name evidence="2" type="ORF">A1Q2_01920</name>
</gene>
<feature type="compositionally biased region" description="Polar residues" evidence="1">
    <location>
        <begin position="112"/>
        <end position="121"/>
    </location>
</feature>
<protein>
    <submittedName>
        <fullName evidence="2">Uncharacterized protein</fullName>
    </submittedName>
</protein>
<evidence type="ECO:0000313" key="2">
    <source>
        <dbReference type="EMBL" id="EKD03907.1"/>
    </source>
</evidence>
<dbReference type="EMBL" id="AMBO01000240">
    <property type="protein sequence ID" value="EKD03907.1"/>
    <property type="molecule type" value="Genomic_DNA"/>
</dbReference>
<organism evidence="2 3">
    <name type="scientific">Trichosporon asahii var. asahii (strain CBS 8904)</name>
    <name type="common">Yeast</name>
    <dbReference type="NCBI Taxonomy" id="1220162"/>
    <lineage>
        <taxon>Eukaryota</taxon>
        <taxon>Fungi</taxon>
        <taxon>Dikarya</taxon>
        <taxon>Basidiomycota</taxon>
        <taxon>Agaricomycotina</taxon>
        <taxon>Tremellomycetes</taxon>
        <taxon>Trichosporonales</taxon>
        <taxon>Trichosporonaceae</taxon>
        <taxon>Trichosporon</taxon>
    </lineage>
</organism>
<keyword evidence="3" id="KW-1185">Reference proteome</keyword>
<sequence length="400" mass="44801">MSDRSSPALTSRPWHAFPAVLRDATGPTGAGVRVGNESIWSRAHPYCPHPYIPYSRPSSPSPLLIRHAPSYDLKPAIALVPVTMTVDVSSPPSALSPRTSDDLSSDLHRVRSLQSPTPSATSHKKRRKLPWRSTKSFPRRQREPWVTKNFFPYTGEREDWLSRALEAARLASRSWLFAQKCGQWDVIDGDCLTLAVFDRVYEMNIKARPLLKPGLPGAVARMRRRSSESAVHATLEAWRRETDQWAEEVYHEVSGNGLASRCEVPRRTVVTMALCHDPNPAFPAASPDLCPKFTPPHPAPARSHQRSPPSHGANAQALSTLPSYRLRPFAFPPLHDVLDIVRTLLDLSFRPGIDAAVNMSYNHTYAMMAGFSPCILGKWDPHLPMLPPQYDEEQDMLVYK</sequence>
<feature type="region of interest" description="Disordered" evidence="1">
    <location>
        <begin position="88"/>
        <end position="133"/>
    </location>
</feature>
<dbReference type="Proteomes" id="UP000006757">
    <property type="component" value="Unassembled WGS sequence"/>
</dbReference>
<dbReference type="HOGENOM" id="CLU_689261_0_0_1"/>
<evidence type="ECO:0000313" key="3">
    <source>
        <dbReference type="Proteomes" id="UP000006757"/>
    </source>
</evidence>
<evidence type="ECO:0000256" key="1">
    <source>
        <dbReference type="SAM" id="MobiDB-lite"/>
    </source>
</evidence>
<accession>K1VWQ7</accession>
<dbReference type="InParanoid" id="K1VWQ7"/>
<reference evidence="2 3" key="1">
    <citation type="journal article" date="2012" name="Eukaryot. Cell">
        <title>Genome sequence of the Trichosporon asahii environmental strain CBS 8904.</title>
        <authorList>
            <person name="Yang R.Y."/>
            <person name="Li H.T."/>
            <person name="Zhu H."/>
            <person name="Zhou G.P."/>
            <person name="Wang M."/>
            <person name="Wang L."/>
        </authorList>
    </citation>
    <scope>NUCLEOTIDE SEQUENCE [LARGE SCALE GENOMIC DNA]</scope>
    <source>
        <strain evidence="2 3">CBS 8904</strain>
    </source>
</reference>
<dbReference type="AlphaFoldDB" id="K1VWQ7"/>
<feature type="region of interest" description="Disordered" evidence="1">
    <location>
        <begin position="294"/>
        <end position="316"/>
    </location>
</feature>
<name>K1VWQ7_TRIAC</name>
<feature type="compositionally biased region" description="Polar residues" evidence="1">
    <location>
        <begin position="88"/>
        <end position="98"/>
    </location>
</feature>
<proteinExistence type="predicted"/>
<comment type="caution">
    <text evidence="2">The sequence shown here is derived from an EMBL/GenBank/DDBJ whole genome shotgun (WGS) entry which is preliminary data.</text>
</comment>
<feature type="compositionally biased region" description="Basic and acidic residues" evidence="1">
    <location>
        <begin position="99"/>
        <end position="109"/>
    </location>
</feature>